<dbReference type="SFLD" id="SFLDS00057">
    <property type="entry name" value="Glutaminase/Asparaginase"/>
    <property type="match status" value="1"/>
</dbReference>
<dbReference type="Gene3D" id="3.40.50.40">
    <property type="match status" value="1"/>
</dbReference>
<dbReference type="Pfam" id="PF00710">
    <property type="entry name" value="Asparaginase"/>
    <property type="match status" value="1"/>
</dbReference>
<dbReference type="InterPro" id="IPR037152">
    <property type="entry name" value="L-asparaginase_N_sf"/>
</dbReference>
<feature type="active site" description="O-isoaspartyl threonine intermediate" evidence="2">
    <location>
        <position position="13"/>
    </location>
</feature>
<dbReference type="PROSITE" id="PS00917">
    <property type="entry name" value="ASN_GLN_ASE_2"/>
    <property type="match status" value="1"/>
</dbReference>
<dbReference type="EC" id="3.5.1.1" evidence="7"/>
<dbReference type="InterPro" id="IPR041725">
    <property type="entry name" value="L-asparaginase_I"/>
</dbReference>
<evidence type="ECO:0000259" key="6">
    <source>
        <dbReference type="Pfam" id="PF17763"/>
    </source>
</evidence>
<dbReference type="InterPro" id="IPR006034">
    <property type="entry name" value="Asparaginase/glutaminase-like"/>
</dbReference>
<dbReference type="PIRSF" id="PIRSF001220">
    <property type="entry name" value="L-ASNase_gatD"/>
    <property type="match status" value="1"/>
</dbReference>
<dbReference type="GO" id="GO:0004067">
    <property type="term" value="F:asparaginase activity"/>
    <property type="evidence" value="ECO:0007669"/>
    <property type="project" value="UniProtKB-UniRule"/>
</dbReference>
<dbReference type="STRING" id="39492.ERS852540_01261"/>
<dbReference type="Pfam" id="PF17763">
    <property type="entry name" value="Asparaginase_C"/>
    <property type="match status" value="1"/>
</dbReference>
<proteinExistence type="inferred from homology"/>
<dbReference type="PANTHER" id="PTHR11707:SF28">
    <property type="entry name" value="60 KDA LYSOPHOSPHOLIPASE"/>
    <property type="match status" value="1"/>
</dbReference>
<evidence type="ECO:0000259" key="5">
    <source>
        <dbReference type="Pfam" id="PF00710"/>
    </source>
</evidence>
<dbReference type="OrthoDB" id="9788068at2"/>
<organism evidence="7 8">
    <name type="scientific">[Eubacterium] siraeum</name>
    <dbReference type="NCBI Taxonomy" id="39492"/>
    <lineage>
        <taxon>Bacteria</taxon>
        <taxon>Bacillati</taxon>
        <taxon>Bacillota</taxon>
        <taxon>Clostridia</taxon>
        <taxon>Eubacteriales</taxon>
        <taxon>Oscillospiraceae</taxon>
        <taxon>Oscillospiraceae incertae sedis</taxon>
    </lineage>
</organism>
<dbReference type="Proteomes" id="UP000095662">
    <property type="component" value="Unassembled WGS sequence"/>
</dbReference>
<evidence type="ECO:0000313" key="7">
    <source>
        <dbReference type="EMBL" id="CUQ86249.1"/>
    </source>
</evidence>
<evidence type="ECO:0000256" key="2">
    <source>
        <dbReference type="PIRSR" id="PIRSR001220-1"/>
    </source>
</evidence>
<feature type="domain" description="Asparaginase/glutaminase C-terminal" evidence="6">
    <location>
        <begin position="209"/>
        <end position="306"/>
    </location>
</feature>
<dbReference type="EMBL" id="CZBY01000008">
    <property type="protein sequence ID" value="CUQ86249.1"/>
    <property type="molecule type" value="Genomic_DNA"/>
</dbReference>
<dbReference type="Gene3D" id="3.40.50.1170">
    <property type="entry name" value="L-asparaginase, N-terminal domain"/>
    <property type="match status" value="1"/>
</dbReference>
<comment type="similarity">
    <text evidence="1">Belongs to the asparaginase 1 family.</text>
</comment>
<gene>
    <name evidence="7" type="primary">ansA</name>
    <name evidence="7" type="ORF">ERS852540_01261</name>
</gene>
<dbReference type="PANTHER" id="PTHR11707">
    <property type="entry name" value="L-ASPARAGINASE"/>
    <property type="match status" value="1"/>
</dbReference>
<feature type="active site" evidence="4">
    <location>
        <position position="89"/>
    </location>
</feature>
<feature type="binding site" evidence="3">
    <location>
        <begin position="89"/>
        <end position="90"/>
    </location>
    <ligand>
        <name>substrate</name>
    </ligand>
</feature>
<feature type="domain" description="L-asparaginase N-terminal" evidence="5">
    <location>
        <begin position="4"/>
        <end position="188"/>
    </location>
</feature>
<feature type="binding site" evidence="3">
    <location>
        <position position="58"/>
    </location>
    <ligand>
        <name>substrate</name>
    </ligand>
</feature>
<dbReference type="InterPro" id="IPR027473">
    <property type="entry name" value="L-asparaginase_C"/>
</dbReference>
<sequence length="314" mass="33493">MRKRILWIQTGGTFSCADTKSGLAPQSSEEQAEKILALMPQVCEKYDIVPMTLMNIDSSDMTISDQKRIADTIDDNIGKYDGIVITHGTDTMAYTATALSVMTENPPVPVVLTGSQRPFFDSGSDAPANFEDALAVAGSGTVCRVCVVFGGKIMDGRDCTKIDTVSDNAFTCVKGDIGTVKSGRVKITCKEPCGGKYRYDCSLCKADGKVAVLDMHPSFNPDMIKMLYEGGIRGFVIRCYGAGGIPERVRAALGRVIAVGAKAIAVTQCLYGGVDLGIYAVGTDARKAGISDGGYMTTEYAVAWMMREVGMSPD</sequence>
<dbReference type="SUPFAM" id="SSF53774">
    <property type="entry name" value="Glutaminase/Asparaginase"/>
    <property type="match status" value="1"/>
</dbReference>
<dbReference type="PROSITE" id="PS51732">
    <property type="entry name" value="ASN_GLN_ASE_3"/>
    <property type="match status" value="1"/>
</dbReference>
<evidence type="ECO:0000256" key="1">
    <source>
        <dbReference type="ARBA" id="ARBA00010518"/>
    </source>
</evidence>
<dbReference type="PRINTS" id="PR00139">
    <property type="entry name" value="ASNGLNASE"/>
</dbReference>
<keyword evidence="7" id="KW-0378">Hydrolase</keyword>
<dbReference type="CDD" id="cd08963">
    <property type="entry name" value="L-asparaginase_I"/>
    <property type="match status" value="1"/>
</dbReference>
<dbReference type="FunFam" id="3.40.50.1170:FF:000001">
    <property type="entry name" value="L-asparaginase 2"/>
    <property type="match status" value="1"/>
</dbReference>
<dbReference type="PROSITE" id="PS51257">
    <property type="entry name" value="PROKAR_LIPOPROTEIN"/>
    <property type="match status" value="1"/>
</dbReference>
<evidence type="ECO:0000256" key="4">
    <source>
        <dbReference type="PROSITE-ProRule" id="PRU10100"/>
    </source>
</evidence>
<reference evidence="7 8" key="1">
    <citation type="submission" date="2015-09" db="EMBL/GenBank/DDBJ databases">
        <authorList>
            <consortium name="Pathogen Informatics"/>
        </authorList>
    </citation>
    <scope>NUCLEOTIDE SEQUENCE [LARGE SCALE GENOMIC DNA]</scope>
    <source>
        <strain evidence="7 8">2789STDY5834928</strain>
    </source>
</reference>
<dbReference type="InterPro" id="IPR027475">
    <property type="entry name" value="Asparaginase/glutaminase_AS2"/>
</dbReference>
<protein>
    <submittedName>
        <fullName evidence="7">L-asparaginase 1</fullName>
        <ecNumber evidence="7">3.5.1.1</ecNumber>
    </submittedName>
</protein>
<dbReference type="PIRSF" id="PIRSF500176">
    <property type="entry name" value="L_ASNase"/>
    <property type="match status" value="1"/>
</dbReference>
<name>A0A174ZMX1_9FIRM</name>
<evidence type="ECO:0000256" key="3">
    <source>
        <dbReference type="PIRSR" id="PIRSR001220-2"/>
    </source>
</evidence>
<dbReference type="InterPro" id="IPR027474">
    <property type="entry name" value="L-asparaginase_N"/>
</dbReference>
<dbReference type="InterPro" id="IPR036152">
    <property type="entry name" value="Asp/glu_Ase-like_sf"/>
</dbReference>
<dbReference type="InterPro" id="IPR040919">
    <property type="entry name" value="Asparaginase_C"/>
</dbReference>
<evidence type="ECO:0000313" key="8">
    <source>
        <dbReference type="Proteomes" id="UP000095662"/>
    </source>
</evidence>
<accession>A0A174ZMX1</accession>
<dbReference type="SMART" id="SM00870">
    <property type="entry name" value="Asparaginase"/>
    <property type="match status" value="1"/>
</dbReference>
<dbReference type="AlphaFoldDB" id="A0A174ZMX1"/>